<protein>
    <recommendedName>
        <fullName evidence="2">dual-specificity kinase</fullName>
        <ecNumber evidence="2">2.7.12.1</ecNumber>
    </recommendedName>
</protein>
<feature type="compositionally biased region" description="Polar residues" evidence="14">
    <location>
        <begin position="1775"/>
        <end position="1790"/>
    </location>
</feature>
<evidence type="ECO:0000256" key="3">
    <source>
        <dbReference type="ARBA" id="ARBA00022527"/>
    </source>
</evidence>
<comment type="similarity">
    <text evidence="1">Belongs to the protein kinase superfamily. CMGC Ser/Thr protein kinase family. MNB/DYRK subfamily.</text>
</comment>
<dbReference type="InterPro" id="IPR017441">
    <property type="entry name" value="Protein_kinase_ATP_BS"/>
</dbReference>
<evidence type="ECO:0000256" key="4">
    <source>
        <dbReference type="ARBA" id="ARBA00022679"/>
    </source>
</evidence>
<evidence type="ECO:0000256" key="11">
    <source>
        <dbReference type="PROSITE-ProRule" id="PRU00023"/>
    </source>
</evidence>
<feature type="compositionally biased region" description="Basic and acidic residues" evidence="14">
    <location>
        <begin position="1653"/>
        <end position="1696"/>
    </location>
</feature>
<dbReference type="GO" id="GO:0005737">
    <property type="term" value="C:cytoplasm"/>
    <property type="evidence" value="ECO:0007669"/>
    <property type="project" value="TreeGrafter"/>
</dbReference>
<evidence type="ECO:0000256" key="1">
    <source>
        <dbReference type="ARBA" id="ARBA00008867"/>
    </source>
</evidence>
<comment type="catalytic activity">
    <reaction evidence="8">
        <text>L-seryl-[protein] + ATP = O-phospho-L-seryl-[protein] + ADP + H(+)</text>
        <dbReference type="Rhea" id="RHEA:17989"/>
        <dbReference type="Rhea" id="RHEA-COMP:9863"/>
        <dbReference type="Rhea" id="RHEA-COMP:11604"/>
        <dbReference type="ChEBI" id="CHEBI:15378"/>
        <dbReference type="ChEBI" id="CHEBI:29999"/>
        <dbReference type="ChEBI" id="CHEBI:30616"/>
        <dbReference type="ChEBI" id="CHEBI:83421"/>
        <dbReference type="ChEBI" id="CHEBI:456216"/>
        <dbReference type="EC" id="2.7.12.1"/>
    </reaction>
</comment>
<evidence type="ECO:0000259" key="15">
    <source>
        <dbReference type="PROSITE" id="PS50011"/>
    </source>
</evidence>
<evidence type="ECO:0000256" key="8">
    <source>
        <dbReference type="ARBA" id="ARBA00049003"/>
    </source>
</evidence>
<evidence type="ECO:0000313" key="17">
    <source>
        <dbReference type="EMBL" id="PPQ66887.1"/>
    </source>
</evidence>
<dbReference type="SUPFAM" id="SSF48403">
    <property type="entry name" value="Ankyrin repeat"/>
    <property type="match status" value="1"/>
</dbReference>
<keyword evidence="4" id="KW-0808">Transferase</keyword>
<accession>A0A409VKX8</accession>
<proteinExistence type="inferred from homology"/>
<feature type="repeat" description="ANK" evidence="11">
    <location>
        <begin position="300"/>
        <end position="332"/>
    </location>
</feature>
<evidence type="ECO:0000259" key="16">
    <source>
        <dbReference type="PROSITE" id="PS50076"/>
    </source>
</evidence>
<dbReference type="EC" id="2.7.12.1" evidence="2"/>
<feature type="compositionally biased region" description="Low complexity" evidence="14">
    <location>
        <begin position="1569"/>
        <end position="1584"/>
    </location>
</feature>
<keyword evidence="7 12" id="KW-0067">ATP-binding</keyword>
<dbReference type="FunFam" id="1.10.510.10:FF:000112">
    <property type="entry name" value="Putative dual specificity tyrosine-phosphorylation-regulated kinase 2"/>
    <property type="match status" value="1"/>
</dbReference>
<feature type="compositionally biased region" description="Low complexity" evidence="14">
    <location>
        <begin position="1433"/>
        <end position="1454"/>
    </location>
</feature>
<feature type="compositionally biased region" description="Low complexity" evidence="14">
    <location>
        <begin position="1961"/>
        <end position="1976"/>
    </location>
</feature>
<evidence type="ECO:0000256" key="7">
    <source>
        <dbReference type="ARBA" id="ARBA00022840"/>
    </source>
</evidence>
<feature type="compositionally biased region" description="Polar residues" evidence="14">
    <location>
        <begin position="1223"/>
        <end position="1238"/>
    </location>
</feature>
<feature type="region of interest" description="Disordered" evidence="14">
    <location>
        <begin position="2417"/>
        <end position="2530"/>
    </location>
</feature>
<dbReference type="InterPro" id="IPR050494">
    <property type="entry name" value="Ser_Thr_dual-spec_kinase"/>
</dbReference>
<dbReference type="InterPro" id="IPR011009">
    <property type="entry name" value="Kinase-like_dom_sf"/>
</dbReference>
<sequence length="2544" mass="278719">MALRQQVLDAFATLGVDPDADLATATQAYKRQALLHHPDRNHGDPGATQRFQQIGAAWDICQRHFDNPAWSRSPAFDDDDIPLDEDALYEFYMFMFSETLFGRYSRARGQRYRYEHSRHAGGYFTVFFDPEDSQERHARNIERQKKESEEYEKRLKELETEIEEEKREREREAKQRQAESNRRANVIDLAFQAVYAGDSSAAKKYILENDLDVNTPRKRPKQASSESLQFDSLLHVAACRCDEAFVMFLLERGAKHTALNKSQLTPFHAAIKAGNTKMVKFIMEHGRSFEGYHPSKAAPSGSTPLQLAVESGVPSMVELLVKHATTHDVEKCWKQDNLSEEIREVLLTKVISLTLSDNVLELTYITRQKGFVPPETGLTPAAKKALKQQELAQQKESRIAEEQERARINRLKREERAAKKAEREAALKAESQNRVQPEVVNEPPVGRKEEEVKTDTQPKEEDSKLAEKGTLGDLQQEPRNVASGVVRPEDRPSDETSVDVKLQDPTNERQADGPDEMSVAAKVENVDTPLKEERAKTETRPEAPRGQTAKPTSRPLPPKNVKKTKTKVAAKNVEEMDERERQKYEAKMRRRAEQSARDKERHRRKMEERARTKAPAEVQASPAYVQYMMPIEDIQTCIVPDDLQPSSFLFLFLFLSFSAFFLFLSLSAVSMSAPPSPRIGHSSTRNASLKKRDRPEPLSIPDESRKAVSDGEVRYGRELLSQHTHAAHQVAAPSLPDTNPQHEHFNLHVSLPQDTSAELETQVSRPDSATSSLDPYYFGIQSDSDSSVPPVPPAPVYLSTTPDHMPFNEPVTPARNPAMIDRRGLVGVGELATPRWAREDENQPREEYTPEVEIEGYGVIVPDNVEEDDQPDSPWTIEAVDGESSEKEEVSMLQDLPRTIRQRPSIADESGGEEILYPRNLKPSGAEVSRVMAEASDDTPKLSRASERSAMPDKNIPTSPPTSFNQSSRKARKRSSDEFEMDQTGSLVSKYASPASATKDKPKDDKARRHRSLNLGSSARDTKGKDRRRESSGLTIQSNVKATPLTVKTSERHVRQTSASSTSSNPNDNVHSRRVHATDFSHLPPSPSSSSIQQFLRNTASTNPPQPSSLHRSSKDNLQAHSSPSVAHSLLRGTQEGWSALDDEATAEALRKLDGLTGKGARARASVGSFRQPSNSSRPSTPASKSGSQWEGLSASDSGKSKRGSSNLKDRGDVGVEAGETSVIATSSDEQQQSQPSVDKTPKKSSVRVSFTPKRGSTSSTTYASTPSSRDSASMSAATSVTSMSNTSGRHSSSKGRRNSAGSDISSVHSTDAALKDRVASLALNGDTNDEGDVPPVPPLPKDLSSYRSPPGTSSGLAFPSMPSDDKDKASNHDSQPNHTISLEVPPYSSPIISPPASSEHRESQHYSSANESVPAVLKTPSKKWSFSNALNLKLSSPSSSSSQKSSFPLSPRSVTFGPQLRRSTSKDHPASLSSAKGPWSPDQPEAMASAGSLTSMSSVGSVKASAQAQNQSRTPDRAPVLTSRPGTGSSASTNHTTSALAAPPPPTGALSPTSSMRRGSGQAKRLTPSSIPFFRRSSSQSMQMPPPTNGALSSTSPGAHSVSIPQPLVKPSVSPVHDYSSISTSTPGSSHKKSMLSLGLPSLLKSSSRRSLHADAKDAAKELQRAKDAARESEKEKAKAEKERQKKEEKDRSESRISVIINRKRGKTLSSADPRKPKSPVNLPPMQMSALEPVTAQRVAKLKSSGPNPVASNSARTPAASSSSRATSQTVSSMQKQSDSSLRSRNQLPTIAGSPSVGTTGTSSSQTLKESRDPPSSSLNSYSGLPKETPTKIPRISSRTSAIPSPPLKNSSSALATRRTSVLVASSTNASPTSFVANEFGVIESEDGATPKVRQPHGSPAASTSRVPRQTSVAAPSTNTSRKSNRDSVSFIGLRKSSTNSVTSLSTSTHAEPSTHHRFSVLSPSKLKLLAPKGSVKASTSNAVHQATGSPSSSRQSLSTPSPAPSSVDEEELLGDEEMLQYIKRQHAKKVASGASQEELDEMLKFPEPLPPGRPSSPASILNGPQAQALSEFEKKEILDYPQVYCIGANSRKNPAVMEKSERNYGYDDERGDYLVVNHDHLAYRYEVLDTLGKGSFGQVLSCRDHCTGESVAVKVIRNKKRFHHQALVEIKILDNLRKWDADEKHHVIKMTEHFYFRNHLCIAMELLSINLYELIKANGFVGFTTTLIRRFTSQMLMSLSLMRHHRIVHCDLKPENVLLRHPAKSGIKVIDFGSSCFEHEKIYTYIQSRFYRSPEVILGMNYHMAIDMWSLGCILAELYTGFPIFPGENEQEQLACIMEVLGVPDKDFINRSSRRKLFFDSSGAPRPIVNSKGRKRRPGSKTLASVLRTNDEDFIDFIAKCLVWDPERRMKPQAAMRHPFITAGRRPRPTATTTKPASSSSSLSIRKQVTETPKKSLISAPTPLTARSSRTIATNGPSTPNASHSQSMISSTSQTSRSYRSSQSQSLSFSSSRTLSGYSVSSNSSTLRSGKVLTPLVQSTHR</sequence>
<dbReference type="PROSITE" id="PS50297">
    <property type="entry name" value="ANK_REP_REGION"/>
    <property type="match status" value="2"/>
</dbReference>
<feature type="compositionally biased region" description="Polar residues" evidence="14">
    <location>
        <begin position="2467"/>
        <end position="2484"/>
    </location>
</feature>
<feature type="repeat" description="ANK" evidence="11">
    <location>
        <begin position="262"/>
        <end position="286"/>
    </location>
</feature>
<dbReference type="PROSITE" id="PS00107">
    <property type="entry name" value="PROTEIN_KINASE_ATP"/>
    <property type="match status" value="1"/>
</dbReference>
<feature type="compositionally biased region" description="Low complexity" evidence="14">
    <location>
        <begin position="1257"/>
        <end position="1288"/>
    </location>
</feature>
<comment type="catalytic activity">
    <reaction evidence="9">
        <text>L-threonyl-[protein] + ATP = O-phospho-L-threonyl-[protein] + ADP + H(+)</text>
        <dbReference type="Rhea" id="RHEA:46608"/>
        <dbReference type="Rhea" id="RHEA-COMP:11060"/>
        <dbReference type="Rhea" id="RHEA-COMP:11605"/>
        <dbReference type="ChEBI" id="CHEBI:15378"/>
        <dbReference type="ChEBI" id="CHEBI:30013"/>
        <dbReference type="ChEBI" id="CHEBI:30616"/>
        <dbReference type="ChEBI" id="CHEBI:61977"/>
        <dbReference type="ChEBI" id="CHEBI:456216"/>
        <dbReference type="EC" id="2.7.12.1"/>
    </reaction>
</comment>
<dbReference type="Gene3D" id="3.30.10.30">
    <property type="entry name" value="DYRK"/>
    <property type="match status" value="1"/>
</dbReference>
<dbReference type="InterPro" id="IPR001623">
    <property type="entry name" value="DnaJ_domain"/>
</dbReference>
<dbReference type="Gene3D" id="1.10.510.10">
    <property type="entry name" value="Transferase(Phosphotransferase) domain 1"/>
    <property type="match status" value="1"/>
</dbReference>
<feature type="compositionally biased region" description="Basic and acidic residues" evidence="14">
    <location>
        <begin position="410"/>
        <end position="427"/>
    </location>
</feature>
<evidence type="ECO:0000256" key="5">
    <source>
        <dbReference type="ARBA" id="ARBA00022741"/>
    </source>
</evidence>
<comment type="caution">
    <text evidence="17">The sequence shown here is derived from an EMBL/GenBank/DDBJ whole genome shotgun (WGS) entry which is preliminary data.</text>
</comment>
<dbReference type="PROSITE" id="PS50011">
    <property type="entry name" value="PROTEIN_KINASE_DOM"/>
    <property type="match status" value="1"/>
</dbReference>
<feature type="region of interest" description="Disordered" evidence="14">
    <location>
        <begin position="410"/>
        <end position="617"/>
    </location>
</feature>
<dbReference type="Gene3D" id="1.10.287.110">
    <property type="entry name" value="DnaJ domain"/>
    <property type="match status" value="1"/>
</dbReference>
<dbReference type="SMART" id="SM00271">
    <property type="entry name" value="DnaJ"/>
    <property type="match status" value="1"/>
</dbReference>
<dbReference type="Pfam" id="PF12796">
    <property type="entry name" value="Ank_2"/>
    <property type="match status" value="1"/>
</dbReference>
<organism evidence="17 18">
    <name type="scientific">Gymnopilus dilepis</name>
    <dbReference type="NCBI Taxonomy" id="231916"/>
    <lineage>
        <taxon>Eukaryota</taxon>
        <taxon>Fungi</taxon>
        <taxon>Dikarya</taxon>
        <taxon>Basidiomycota</taxon>
        <taxon>Agaricomycotina</taxon>
        <taxon>Agaricomycetes</taxon>
        <taxon>Agaricomycetidae</taxon>
        <taxon>Agaricales</taxon>
        <taxon>Agaricineae</taxon>
        <taxon>Hymenogastraceae</taxon>
        <taxon>Gymnopilus</taxon>
    </lineage>
</organism>
<dbReference type="PROSITE" id="PS00108">
    <property type="entry name" value="PROTEIN_KINASE_ST"/>
    <property type="match status" value="1"/>
</dbReference>
<evidence type="ECO:0000256" key="2">
    <source>
        <dbReference type="ARBA" id="ARBA00013203"/>
    </source>
</evidence>
<feature type="compositionally biased region" description="Basic and acidic residues" evidence="14">
    <location>
        <begin position="529"/>
        <end position="543"/>
    </location>
</feature>
<feature type="compositionally biased region" description="Low complexity" evidence="14">
    <location>
        <begin position="1794"/>
        <end position="1806"/>
    </location>
</feature>
<feature type="region of interest" description="Disordered" evidence="14">
    <location>
        <begin position="672"/>
        <end position="709"/>
    </location>
</feature>
<gene>
    <name evidence="17" type="ORF">CVT26_009827</name>
</gene>
<dbReference type="InParanoid" id="A0A409VKX8"/>
<keyword evidence="5 12" id="KW-0547">Nucleotide-binding</keyword>
<comment type="catalytic activity">
    <reaction evidence="10">
        <text>L-tyrosyl-[protein] + ATP = O-phospho-L-tyrosyl-[protein] + ADP + H(+)</text>
        <dbReference type="Rhea" id="RHEA:10596"/>
        <dbReference type="Rhea" id="RHEA-COMP:10136"/>
        <dbReference type="Rhea" id="RHEA-COMP:20101"/>
        <dbReference type="ChEBI" id="CHEBI:15378"/>
        <dbReference type="ChEBI" id="CHEBI:30616"/>
        <dbReference type="ChEBI" id="CHEBI:46858"/>
        <dbReference type="ChEBI" id="CHEBI:61978"/>
        <dbReference type="ChEBI" id="CHEBI:456216"/>
        <dbReference type="EC" id="2.7.12.1"/>
    </reaction>
</comment>
<feature type="domain" description="Protein kinase" evidence="15">
    <location>
        <begin position="2127"/>
        <end position="2423"/>
    </location>
</feature>
<feature type="compositionally biased region" description="Polar residues" evidence="14">
    <location>
        <begin position="1300"/>
        <end position="1310"/>
    </location>
</feature>
<feature type="compositionally biased region" description="Polar residues" evidence="14">
    <location>
        <begin position="1838"/>
        <end position="1877"/>
    </location>
</feature>
<keyword evidence="13" id="KW-0175">Coiled coil</keyword>
<dbReference type="InterPro" id="IPR036770">
    <property type="entry name" value="Ankyrin_rpt-contain_sf"/>
</dbReference>
<keyword evidence="11" id="KW-0040">ANK repeat</keyword>
<dbReference type="Pfam" id="PF00069">
    <property type="entry name" value="Pkinase"/>
    <property type="match status" value="1"/>
</dbReference>
<dbReference type="PANTHER" id="PTHR24058">
    <property type="entry name" value="DUAL SPECIFICITY PROTEIN KINASE"/>
    <property type="match status" value="1"/>
</dbReference>
<dbReference type="CDD" id="cd14210">
    <property type="entry name" value="PKc_DYRK"/>
    <property type="match status" value="1"/>
</dbReference>
<dbReference type="SMART" id="SM00220">
    <property type="entry name" value="S_TKc"/>
    <property type="match status" value="1"/>
</dbReference>
<evidence type="ECO:0000256" key="6">
    <source>
        <dbReference type="ARBA" id="ARBA00022777"/>
    </source>
</evidence>
<keyword evidence="18" id="KW-1185">Reference proteome</keyword>
<evidence type="ECO:0000256" key="13">
    <source>
        <dbReference type="SAM" id="Coils"/>
    </source>
</evidence>
<dbReference type="SUPFAM" id="SSF46565">
    <property type="entry name" value="Chaperone J-domain"/>
    <property type="match status" value="1"/>
</dbReference>
<dbReference type="SUPFAM" id="SSF56112">
    <property type="entry name" value="Protein kinase-like (PK-like)"/>
    <property type="match status" value="1"/>
</dbReference>
<feature type="region of interest" description="Disordered" evidence="14">
    <location>
        <begin position="1162"/>
        <end position="1418"/>
    </location>
</feature>
<feature type="compositionally biased region" description="Low complexity" evidence="14">
    <location>
        <begin position="1752"/>
        <end position="1774"/>
    </location>
</feature>
<dbReference type="Proteomes" id="UP000284706">
    <property type="component" value="Unassembled WGS sequence"/>
</dbReference>
<feature type="compositionally biased region" description="Basic and acidic residues" evidence="14">
    <location>
        <begin position="1020"/>
        <end position="1031"/>
    </location>
</feature>
<feature type="compositionally biased region" description="Polar residues" evidence="14">
    <location>
        <begin position="1978"/>
        <end position="1990"/>
    </location>
</feature>
<dbReference type="GO" id="GO:0004674">
    <property type="term" value="F:protein serine/threonine kinase activity"/>
    <property type="evidence" value="ECO:0007669"/>
    <property type="project" value="UniProtKB-KW"/>
</dbReference>
<evidence type="ECO:0000256" key="10">
    <source>
        <dbReference type="ARBA" id="ARBA00051680"/>
    </source>
</evidence>
<feature type="domain" description="J" evidence="16">
    <location>
        <begin position="9"/>
        <end position="80"/>
    </location>
</feature>
<feature type="compositionally biased region" description="Low complexity" evidence="14">
    <location>
        <begin position="2431"/>
        <end position="2444"/>
    </location>
</feature>
<reference evidence="17 18" key="1">
    <citation type="journal article" date="2018" name="Evol. Lett.">
        <title>Horizontal gene cluster transfer increased hallucinogenic mushroom diversity.</title>
        <authorList>
            <person name="Reynolds H.T."/>
            <person name="Vijayakumar V."/>
            <person name="Gluck-Thaler E."/>
            <person name="Korotkin H.B."/>
            <person name="Matheny P.B."/>
            <person name="Slot J.C."/>
        </authorList>
    </citation>
    <scope>NUCLEOTIDE SEQUENCE [LARGE SCALE GENOMIC DNA]</scope>
    <source>
        <strain evidence="17 18">SRW20</strain>
    </source>
</reference>
<dbReference type="PANTHER" id="PTHR24058:SF22">
    <property type="entry name" value="DUAL SPECIFICITY TYROSINE-PHOSPHORYLATION-REGULATED KINASE 4"/>
    <property type="match status" value="1"/>
</dbReference>
<dbReference type="InterPro" id="IPR042521">
    <property type="entry name" value="DYRK"/>
</dbReference>
<feature type="compositionally biased region" description="Polar residues" evidence="14">
    <location>
        <begin position="1347"/>
        <end position="1356"/>
    </location>
</feature>
<keyword evidence="3" id="KW-0723">Serine/threonine-protein kinase</keyword>
<feature type="compositionally biased region" description="Polar residues" evidence="14">
    <location>
        <begin position="1056"/>
        <end position="1069"/>
    </location>
</feature>
<dbReference type="InterPro" id="IPR000719">
    <property type="entry name" value="Prot_kinase_dom"/>
</dbReference>
<feature type="compositionally biased region" description="Low complexity" evidence="14">
    <location>
        <begin position="1938"/>
        <end position="1950"/>
    </location>
</feature>
<feature type="compositionally biased region" description="Polar residues" evidence="14">
    <location>
        <begin position="1902"/>
        <end position="1923"/>
    </location>
</feature>
<feature type="region of interest" description="Disordered" evidence="14">
    <location>
        <begin position="1433"/>
        <end position="2012"/>
    </location>
</feature>
<name>A0A409VKX8_9AGAR</name>
<dbReference type="Gene3D" id="1.25.40.20">
    <property type="entry name" value="Ankyrin repeat-containing domain"/>
    <property type="match status" value="1"/>
</dbReference>
<dbReference type="InterPro" id="IPR036869">
    <property type="entry name" value="J_dom_sf"/>
</dbReference>
<dbReference type="InterPro" id="IPR008271">
    <property type="entry name" value="Ser/Thr_kinase_AS"/>
</dbReference>
<feature type="region of interest" description="Disordered" evidence="14">
    <location>
        <begin position="2046"/>
        <end position="2066"/>
    </location>
</feature>
<feature type="compositionally biased region" description="Low complexity" evidence="14">
    <location>
        <begin position="2485"/>
        <end position="2521"/>
    </location>
</feature>
<feature type="compositionally biased region" description="Basic and acidic residues" evidence="14">
    <location>
        <begin position="445"/>
        <end position="467"/>
    </location>
</feature>
<feature type="compositionally biased region" description="Low complexity" evidence="14">
    <location>
        <begin position="1386"/>
        <end position="1398"/>
    </location>
</feature>
<dbReference type="PROSITE" id="PS50076">
    <property type="entry name" value="DNAJ_2"/>
    <property type="match status" value="1"/>
</dbReference>
<feature type="compositionally biased region" description="Basic and acidic residues" evidence="14">
    <location>
        <begin position="572"/>
        <end position="611"/>
    </location>
</feature>
<feature type="compositionally biased region" description="Basic and acidic residues" evidence="14">
    <location>
        <begin position="938"/>
        <end position="951"/>
    </location>
</feature>
<dbReference type="Gene3D" id="3.30.200.20">
    <property type="entry name" value="Phosphorylase Kinase, domain 1"/>
    <property type="match status" value="1"/>
</dbReference>
<dbReference type="InterPro" id="IPR002110">
    <property type="entry name" value="Ankyrin_rpt"/>
</dbReference>
<dbReference type="CDD" id="cd06257">
    <property type="entry name" value="DnaJ"/>
    <property type="match status" value="1"/>
</dbReference>
<dbReference type="GO" id="GO:0004712">
    <property type="term" value="F:protein serine/threonine/tyrosine kinase activity"/>
    <property type="evidence" value="ECO:0007669"/>
    <property type="project" value="UniProtKB-EC"/>
</dbReference>
<dbReference type="EMBL" id="NHYE01005619">
    <property type="protein sequence ID" value="PPQ66887.1"/>
    <property type="molecule type" value="Genomic_DNA"/>
</dbReference>
<dbReference type="Pfam" id="PF00226">
    <property type="entry name" value="DnaJ"/>
    <property type="match status" value="1"/>
</dbReference>
<dbReference type="PROSITE" id="PS50088">
    <property type="entry name" value="ANK_REPEAT"/>
    <property type="match status" value="2"/>
</dbReference>
<feature type="compositionally biased region" description="Polar residues" evidence="14">
    <location>
        <begin position="1492"/>
        <end position="1514"/>
    </location>
</feature>
<dbReference type="OrthoDB" id="9332038at2759"/>
<dbReference type="GO" id="GO:0005524">
    <property type="term" value="F:ATP binding"/>
    <property type="evidence" value="ECO:0007669"/>
    <property type="project" value="UniProtKB-UniRule"/>
</dbReference>
<evidence type="ECO:0000313" key="18">
    <source>
        <dbReference type="Proteomes" id="UP000284706"/>
    </source>
</evidence>
<feature type="coiled-coil region" evidence="13">
    <location>
        <begin position="134"/>
        <end position="182"/>
    </location>
</feature>
<feature type="binding site" evidence="12">
    <location>
        <position position="2156"/>
    </location>
    <ligand>
        <name>ATP</name>
        <dbReference type="ChEBI" id="CHEBI:30616"/>
    </ligand>
</feature>
<evidence type="ECO:0000256" key="14">
    <source>
        <dbReference type="SAM" id="MobiDB-lite"/>
    </source>
</evidence>
<feature type="compositionally biased region" description="Basic and acidic residues" evidence="14">
    <location>
        <begin position="998"/>
        <end position="1007"/>
    </location>
</feature>
<feature type="compositionally biased region" description="Polar residues" evidence="14">
    <location>
        <begin position="1169"/>
        <end position="1198"/>
    </location>
</feature>
<dbReference type="GO" id="GO:0005856">
    <property type="term" value="C:cytoskeleton"/>
    <property type="evidence" value="ECO:0007669"/>
    <property type="project" value="TreeGrafter"/>
</dbReference>
<dbReference type="STRING" id="231916.A0A409VKX8"/>
<feature type="region of interest" description="Disordered" evidence="14">
    <location>
        <begin position="864"/>
        <end position="1126"/>
    </location>
</feature>
<feature type="compositionally biased region" description="Polar residues" evidence="14">
    <location>
        <begin position="1092"/>
        <end position="1126"/>
    </location>
</feature>
<evidence type="ECO:0000256" key="9">
    <source>
        <dbReference type="ARBA" id="ARBA00049308"/>
    </source>
</evidence>
<feature type="compositionally biased region" description="Polar residues" evidence="14">
    <location>
        <begin position="1525"/>
        <end position="1536"/>
    </location>
</feature>
<feature type="compositionally biased region" description="Polar residues" evidence="14">
    <location>
        <begin position="1815"/>
        <end position="1824"/>
    </location>
</feature>
<keyword evidence="6" id="KW-0418">Kinase</keyword>
<feature type="compositionally biased region" description="Polar residues" evidence="14">
    <location>
        <begin position="1032"/>
        <end position="1041"/>
    </location>
</feature>
<feature type="compositionally biased region" description="Low complexity" evidence="14">
    <location>
        <begin position="1621"/>
        <end position="1647"/>
    </location>
</feature>
<feature type="compositionally biased region" description="Low complexity" evidence="14">
    <location>
        <begin position="1991"/>
        <end position="2002"/>
    </location>
</feature>
<evidence type="ECO:0000256" key="12">
    <source>
        <dbReference type="PROSITE-ProRule" id="PRU10141"/>
    </source>
</evidence>
<dbReference type="SMART" id="SM00248">
    <property type="entry name" value="ANK"/>
    <property type="match status" value="3"/>
</dbReference>